<protein>
    <submittedName>
        <fullName evidence="2">Uncharacterized protein</fullName>
    </submittedName>
</protein>
<dbReference type="InParanoid" id="A0A067RT91"/>
<name>A0A067RT91_ZOONE</name>
<dbReference type="AlphaFoldDB" id="A0A067RT91"/>
<evidence type="ECO:0000256" key="1">
    <source>
        <dbReference type="SAM" id="MobiDB-lite"/>
    </source>
</evidence>
<sequence length="120" mass="14090">MTLANRRRASRSHSSRHRHNILNTAKANFWKPYDEDGKQTLSVAITLAATPIKEFEILRRRASVDNETRRRQSDAYRPNAHTLFCKISKPRYRRRHDAQKWTPITSIPERAKHTCAHDSN</sequence>
<gene>
    <name evidence="2" type="ORF">L798_10492</name>
</gene>
<feature type="compositionally biased region" description="Basic and acidic residues" evidence="1">
    <location>
        <begin position="109"/>
        <end position="120"/>
    </location>
</feature>
<dbReference type="Proteomes" id="UP000027135">
    <property type="component" value="Unassembled WGS sequence"/>
</dbReference>
<reference evidence="2 3" key="1">
    <citation type="journal article" date="2014" name="Nat. Commun.">
        <title>Molecular traces of alternative social organization in a termite genome.</title>
        <authorList>
            <person name="Terrapon N."/>
            <person name="Li C."/>
            <person name="Robertson H.M."/>
            <person name="Ji L."/>
            <person name="Meng X."/>
            <person name="Booth W."/>
            <person name="Chen Z."/>
            <person name="Childers C.P."/>
            <person name="Glastad K.M."/>
            <person name="Gokhale K."/>
            <person name="Gowin J."/>
            <person name="Gronenberg W."/>
            <person name="Hermansen R.A."/>
            <person name="Hu H."/>
            <person name="Hunt B.G."/>
            <person name="Huylmans A.K."/>
            <person name="Khalil S.M."/>
            <person name="Mitchell R.D."/>
            <person name="Munoz-Torres M.C."/>
            <person name="Mustard J.A."/>
            <person name="Pan H."/>
            <person name="Reese J.T."/>
            <person name="Scharf M.E."/>
            <person name="Sun F."/>
            <person name="Vogel H."/>
            <person name="Xiao J."/>
            <person name="Yang W."/>
            <person name="Yang Z."/>
            <person name="Yang Z."/>
            <person name="Zhou J."/>
            <person name="Zhu J."/>
            <person name="Brent C.S."/>
            <person name="Elsik C.G."/>
            <person name="Goodisman M.A."/>
            <person name="Liberles D.A."/>
            <person name="Roe R.M."/>
            <person name="Vargo E.L."/>
            <person name="Vilcinskas A."/>
            <person name="Wang J."/>
            <person name="Bornberg-Bauer E."/>
            <person name="Korb J."/>
            <person name="Zhang G."/>
            <person name="Liebig J."/>
        </authorList>
    </citation>
    <scope>NUCLEOTIDE SEQUENCE [LARGE SCALE GENOMIC DNA]</scope>
    <source>
        <tissue evidence="2">Whole organism</tissue>
    </source>
</reference>
<organism evidence="2 3">
    <name type="scientific">Zootermopsis nevadensis</name>
    <name type="common">Dampwood termite</name>
    <dbReference type="NCBI Taxonomy" id="136037"/>
    <lineage>
        <taxon>Eukaryota</taxon>
        <taxon>Metazoa</taxon>
        <taxon>Ecdysozoa</taxon>
        <taxon>Arthropoda</taxon>
        <taxon>Hexapoda</taxon>
        <taxon>Insecta</taxon>
        <taxon>Pterygota</taxon>
        <taxon>Neoptera</taxon>
        <taxon>Polyneoptera</taxon>
        <taxon>Dictyoptera</taxon>
        <taxon>Blattodea</taxon>
        <taxon>Blattoidea</taxon>
        <taxon>Termitoidae</taxon>
        <taxon>Termopsidae</taxon>
        <taxon>Zootermopsis</taxon>
    </lineage>
</organism>
<feature type="region of interest" description="Disordered" evidence="1">
    <location>
        <begin position="95"/>
        <end position="120"/>
    </location>
</feature>
<proteinExistence type="predicted"/>
<evidence type="ECO:0000313" key="2">
    <source>
        <dbReference type="EMBL" id="KDR24030.1"/>
    </source>
</evidence>
<feature type="region of interest" description="Disordered" evidence="1">
    <location>
        <begin position="1"/>
        <end position="20"/>
    </location>
</feature>
<keyword evidence="3" id="KW-1185">Reference proteome</keyword>
<dbReference type="EMBL" id="KK852429">
    <property type="protein sequence ID" value="KDR24030.1"/>
    <property type="molecule type" value="Genomic_DNA"/>
</dbReference>
<evidence type="ECO:0000313" key="3">
    <source>
        <dbReference type="Proteomes" id="UP000027135"/>
    </source>
</evidence>
<accession>A0A067RT91</accession>